<dbReference type="GO" id="GO:0016567">
    <property type="term" value="P:protein ubiquitination"/>
    <property type="evidence" value="ECO:0007669"/>
    <property type="project" value="TreeGrafter"/>
</dbReference>
<feature type="domain" description="RING-type" evidence="3">
    <location>
        <begin position="551"/>
        <end position="598"/>
    </location>
</feature>
<feature type="region of interest" description="Disordered" evidence="2">
    <location>
        <begin position="448"/>
        <end position="485"/>
    </location>
</feature>
<gene>
    <name evidence="4" type="ORF">FB567DRAFT_634676</name>
</gene>
<dbReference type="InterPro" id="IPR013083">
    <property type="entry name" value="Znf_RING/FYVE/PHD"/>
</dbReference>
<evidence type="ECO:0000256" key="2">
    <source>
        <dbReference type="SAM" id="MobiDB-lite"/>
    </source>
</evidence>
<accession>A0A8K0VS28</accession>
<feature type="region of interest" description="Disordered" evidence="2">
    <location>
        <begin position="146"/>
        <end position="179"/>
    </location>
</feature>
<dbReference type="GO" id="GO:0061630">
    <property type="term" value="F:ubiquitin protein ligase activity"/>
    <property type="evidence" value="ECO:0007669"/>
    <property type="project" value="TreeGrafter"/>
</dbReference>
<evidence type="ECO:0000256" key="1">
    <source>
        <dbReference type="PROSITE-ProRule" id="PRU00175"/>
    </source>
</evidence>
<dbReference type="OrthoDB" id="1711136at2759"/>
<keyword evidence="1" id="KW-0863">Zinc-finger</keyword>
<dbReference type="SMART" id="SM00184">
    <property type="entry name" value="RING"/>
    <property type="match status" value="1"/>
</dbReference>
<evidence type="ECO:0000313" key="4">
    <source>
        <dbReference type="EMBL" id="KAH7067778.1"/>
    </source>
</evidence>
<dbReference type="Pfam" id="PF13920">
    <property type="entry name" value="zf-C3HC4_3"/>
    <property type="match status" value="1"/>
</dbReference>
<keyword evidence="5" id="KW-1185">Reference proteome</keyword>
<feature type="region of interest" description="Disordered" evidence="2">
    <location>
        <begin position="374"/>
        <end position="403"/>
    </location>
</feature>
<sequence>MGTLTADCPRLDDHCPHKLATSCRLTSTPNCCACADERAHSRTYRCYIDGVGFVQRGTRWQGYCWFCKEFWANRLAATEPPLTASQTRIPEIPDQTEFLERWFEFHQGYRIAKRQDGTEQRMPVMGEPLKEVSPGFLPRTLDQLRAGVENDARRPENRLRRRRLSSGDERPEEPQQSLESALDDLLAEASDDDTPRLSEETEPIVEALASEPEPVPAHVAPPRRLNGGEARLLRARERFARVFGTREDIQRDDYESPLSTMFNRANARYRQAEERRATDDVFSPPREALDRLSVQERREIEEQLLWGVMRESATHHELESEGDVWSYAPRQSQNGARSIAENFDSAHPLSRGTGTALDELDETETAGFFWETPIVPTTTAGPSQPLTSTAPSTTHTGGDRSLRESIQEYTRLASTEPSRFRTREDLALREQIREYERLTRRARILESATQAARRREEANTEQPDPRPSSSFAPSSSSTTPGMTQIQSSIQQITSELQRLRLASEAITSARHSMTARGFVPSREPSVAHTLDNQPNRPPPMTDEEMTKTLACQVCYQQLADTAVLPCGHMVMCQWCADVVIPVKHSHLPIRPSKCPMCRKAVKQRFRIHMGS</sequence>
<dbReference type="Gene3D" id="3.30.40.10">
    <property type="entry name" value="Zinc/RING finger domain, C3HC4 (zinc finger)"/>
    <property type="match status" value="1"/>
</dbReference>
<feature type="compositionally biased region" description="Basic and acidic residues" evidence="2">
    <location>
        <begin position="148"/>
        <end position="158"/>
    </location>
</feature>
<feature type="compositionally biased region" description="Low complexity" evidence="2">
    <location>
        <begin position="467"/>
        <end position="485"/>
    </location>
</feature>
<keyword evidence="1" id="KW-0862">Zinc</keyword>
<evidence type="ECO:0000259" key="3">
    <source>
        <dbReference type="PROSITE" id="PS50089"/>
    </source>
</evidence>
<keyword evidence="1" id="KW-0479">Metal-binding</keyword>
<dbReference type="InterPro" id="IPR001841">
    <property type="entry name" value="Znf_RING"/>
</dbReference>
<reference evidence="4" key="1">
    <citation type="journal article" date="2021" name="Nat. Commun.">
        <title>Genetic determinants of endophytism in the Arabidopsis root mycobiome.</title>
        <authorList>
            <person name="Mesny F."/>
            <person name="Miyauchi S."/>
            <person name="Thiergart T."/>
            <person name="Pickel B."/>
            <person name="Atanasova L."/>
            <person name="Karlsson M."/>
            <person name="Huettel B."/>
            <person name="Barry K.W."/>
            <person name="Haridas S."/>
            <person name="Chen C."/>
            <person name="Bauer D."/>
            <person name="Andreopoulos W."/>
            <person name="Pangilinan J."/>
            <person name="LaButti K."/>
            <person name="Riley R."/>
            <person name="Lipzen A."/>
            <person name="Clum A."/>
            <person name="Drula E."/>
            <person name="Henrissat B."/>
            <person name="Kohler A."/>
            <person name="Grigoriev I.V."/>
            <person name="Martin F.M."/>
            <person name="Hacquard S."/>
        </authorList>
    </citation>
    <scope>NUCLEOTIDE SEQUENCE</scope>
    <source>
        <strain evidence="4">MPI-SDFR-AT-0120</strain>
    </source>
</reference>
<dbReference type="PANTHER" id="PTHR22696:SF1">
    <property type="entry name" value="E3 UBIQUITIN-PROTEIN LIGASE RNF26"/>
    <property type="match status" value="1"/>
</dbReference>
<dbReference type="SUPFAM" id="SSF57850">
    <property type="entry name" value="RING/U-box"/>
    <property type="match status" value="1"/>
</dbReference>
<organism evidence="4 5">
    <name type="scientific">Paraphoma chrysanthemicola</name>
    <dbReference type="NCBI Taxonomy" id="798071"/>
    <lineage>
        <taxon>Eukaryota</taxon>
        <taxon>Fungi</taxon>
        <taxon>Dikarya</taxon>
        <taxon>Ascomycota</taxon>
        <taxon>Pezizomycotina</taxon>
        <taxon>Dothideomycetes</taxon>
        <taxon>Pleosporomycetidae</taxon>
        <taxon>Pleosporales</taxon>
        <taxon>Pleosporineae</taxon>
        <taxon>Phaeosphaeriaceae</taxon>
        <taxon>Paraphoma</taxon>
    </lineage>
</organism>
<comment type="caution">
    <text evidence="4">The sequence shown here is derived from an EMBL/GenBank/DDBJ whole genome shotgun (WGS) entry which is preliminary data.</text>
</comment>
<dbReference type="GO" id="GO:0006511">
    <property type="term" value="P:ubiquitin-dependent protein catabolic process"/>
    <property type="evidence" value="ECO:0007669"/>
    <property type="project" value="TreeGrafter"/>
</dbReference>
<feature type="compositionally biased region" description="Polar residues" evidence="2">
    <location>
        <begin position="375"/>
        <end position="396"/>
    </location>
</feature>
<evidence type="ECO:0000313" key="5">
    <source>
        <dbReference type="Proteomes" id="UP000813461"/>
    </source>
</evidence>
<dbReference type="EMBL" id="JAGMVJ010000034">
    <property type="protein sequence ID" value="KAH7067778.1"/>
    <property type="molecule type" value="Genomic_DNA"/>
</dbReference>
<dbReference type="Proteomes" id="UP000813461">
    <property type="component" value="Unassembled WGS sequence"/>
</dbReference>
<dbReference type="PROSITE" id="PS50089">
    <property type="entry name" value="ZF_RING_2"/>
    <property type="match status" value="1"/>
</dbReference>
<proteinExistence type="predicted"/>
<name>A0A8K0VS28_9PLEO</name>
<protein>
    <recommendedName>
        <fullName evidence="3">RING-type domain-containing protein</fullName>
    </recommendedName>
</protein>
<dbReference type="GO" id="GO:0008270">
    <property type="term" value="F:zinc ion binding"/>
    <property type="evidence" value="ECO:0007669"/>
    <property type="project" value="UniProtKB-KW"/>
</dbReference>
<dbReference type="PANTHER" id="PTHR22696">
    <property type="entry name" value="E3 UBIQUITIN-PROTEIN LIGASE RNF26"/>
    <property type="match status" value="1"/>
</dbReference>
<feature type="region of interest" description="Disordered" evidence="2">
    <location>
        <begin position="512"/>
        <end position="543"/>
    </location>
</feature>
<dbReference type="AlphaFoldDB" id="A0A8K0VS28"/>